<evidence type="ECO:0000313" key="3">
    <source>
        <dbReference type="Proteomes" id="UP001529510"/>
    </source>
</evidence>
<proteinExistence type="predicted"/>
<organism evidence="2 3">
    <name type="scientific">Cirrhinus mrigala</name>
    <name type="common">Mrigala</name>
    <dbReference type="NCBI Taxonomy" id="683832"/>
    <lineage>
        <taxon>Eukaryota</taxon>
        <taxon>Metazoa</taxon>
        <taxon>Chordata</taxon>
        <taxon>Craniata</taxon>
        <taxon>Vertebrata</taxon>
        <taxon>Euteleostomi</taxon>
        <taxon>Actinopterygii</taxon>
        <taxon>Neopterygii</taxon>
        <taxon>Teleostei</taxon>
        <taxon>Ostariophysi</taxon>
        <taxon>Cypriniformes</taxon>
        <taxon>Cyprinidae</taxon>
        <taxon>Labeoninae</taxon>
        <taxon>Labeonini</taxon>
        <taxon>Cirrhinus</taxon>
    </lineage>
</organism>
<protein>
    <submittedName>
        <fullName evidence="2">Uncharacterized protein</fullName>
    </submittedName>
</protein>
<dbReference type="Proteomes" id="UP001529510">
    <property type="component" value="Unassembled WGS sequence"/>
</dbReference>
<dbReference type="AlphaFoldDB" id="A0ABD0P332"/>
<gene>
    <name evidence="2" type="ORF">M9458_035803</name>
</gene>
<feature type="compositionally biased region" description="Polar residues" evidence="1">
    <location>
        <begin position="1"/>
        <end position="10"/>
    </location>
</feature>
<reference evidence="2 3" key="1">
    <citation type="submission" date="2024-05" db="EMBL/GenBank/DDBJ databases">
        <title>Genome sequencing and assembly of Indian major carp, Cirrhinus mrigala (Hamilton, 1822).</title>
        <authorList>
            <person name="Mohindra V."/>
            <person name="Chowdhury L.M."/>
            <person name="Lal K."/>
            <person name="Jena J.K."/>
        </authorList>
    </citation>
    <scope>NUCLEOTIDE SEQUENCE [LARGE SCALE GENOMIC DNA]</scope>
    <source>
        <strain evidence="2">CM1030</strain>
        <tissue evidence="2">Blood</tissue>
    </source>
</reference>
<keyword evidence="3" id="KW-1185">Reference proteome</keyword>
<sequence>CSSAAQSSYARRTIPTPAALRAASTAQSLHRRSHSDRQSLHLPGAPAAEEERIT</sequence>
<evidence type="ECO:0000313" key="2">
    <source>
        <dbReference type="EMBL" id="KAL0167581.1"/>
    </source>
</evidence>
<accession>A0ABD0P332</accession>
<feature type="region of interest" description="Disordered" evidence="1">
    <location>
        <begin position="1"/>
        <end position="54"/>
    </location>
</feature>
<evidence type="ECO:0000256" key="1">
    <source>
        <dbReference type="SAM" id="MobiDB-lite"/>
    </source>
</evidence>
<dbReference type="EMBL" id="JAMKFB020000018">
    <property type="protein sequence ID" value="KAL0167581.1"/>
    <property type="molecule type" value="Genomic_DNA"/>
</dbReference>
<comment type="caution">
    <text evidence="2">The sequence shown here is derived from an EMBL/GenBank/DDBJ whole genome shotgun (WGS) entry which is preliminary data.</text>
</comment>
<name>A0ABD0P332_CIRMR</name>
<feature type="non-terminal residue" evidence="2">
    <location>
        <position position="54"/>
    </location>
</feature>
<feature type="non-terminal residue" evidence="2">
    <location>
        <position position="1"/>
    </location>
</feature>